<dbReference type="InterPro" id="IPR049192">
    <property type="entry name" value="DUF4246_C"/>
</dbReference>
<sequence>MEPRPLIELNVQQAIASILQKTRWWIKWQDENIREKWKSEVEQQFCSKHLSIRCYIAKYLELVAKREELTVNTDPCKVAICPAGVDGVWFSDNIISDEIATKFKKKVAVLENVPDDKKDWHPRSKKQVLDLVHPSLFCCVFGKTLRTSNALDPSSFSTPSEQMNRVMFAGCEVVKKRSDCSTDYQWIPTDVVVEGGKPGYDGGISVHMLSYINNLHPEQHDDLYDSIENIFVKFVPLFERMLSDEEDGQPRSRFRANMQCHDTSRELPPRPKVPKLTKLPKRSVTVSLRGKTLQVVVKIAEIILTPENPKYRGGVWHIEGTSAENIVGTGIYYFGCENIKGSRLAFRAEVEEPPYQQNDDDGVAEIYGLFSNALLVQELGFAETPEARCVVFPNSLQHKVQSFELNDPNLPGVRKILAFFLIDPETPIPSTSVIPPQQQEWMKIPMVFTDVDVVQQKIESMLPRGMPLEEAKNHRLKLMKERSVKELDEDDRGGNPRYFSLCEH</sequence>
<protein>
    <recommendedName>
        <fullName evidence="1">DUF4246 domain-containing protein</fullName>
    </recommendedName>
</protein>
<gene>
    <name evidence="2" type="ORF">PHPALM_15826</name>
</gene>
<dbReference type="Proteomes" id="UP000237271">
    <property type="component" value="Unassembled WGS sequence"/>
</dbReference>
<dbReference type="EMBL" id="NCKW01008432">
    <property type="protein sequence ID" value="POM68059.1"/>
    <property type="molecule type" value="Genomic_DNA"/>
</dbReference>
<dbReference type="OrthoDB" id="59491at2759"/>
<name>A0A2P4XRE1_9STRA</name>
<keyword evidence="3" id="KW-1185">Reference proteome</keyword>
<dbReference type="PANTHER" id="PTHR33119:SF1">
    <property type="entry name" value="FE2OG DIOXYGENASE DOMAIN-CONTAINING PROTEIN"/>
    <property type="match status" value="1"/>
</dbReference>
<dbReference type="AlphaFoldDB" id="A0A2P4XRE1"/>
<feature type="domain" description="DUF4246" evidence="1">
    <location>
        <begin position="86"/>
        <end position="443"/>
    </location>
</feature>
<evidence type="ECO:0000313" key="3">
    <source>
        <dbReference type="Proteomes" id="UP000237271"/>
    </source>
</evidence>
<proteinExistence type="predicted"/>
<organism evidence="2 3">
    <name type="scientific">Phytophthora palmivora</name>
    <dbReference type="NCBI Taxonomy" id="4796"/>
    <lineage>
        <taxon>Eukaryota</taxon>
        <taxon>Sar</taxon>
        <taxon>Stramenopiles</taxon>
        <taxon>Oomycota</taxon>
        <taxon>Peronosporomycetes</taxon>
        <taxon>Peronosporales</taxon>
        <taxon>Peronosporaceae</taxon>
        <taxon>Phytophthora</taxon>
    </lineage>
</organism>
<dbReference type="PANTHER" id="PTHR33119">
    <property type="entry name" value="IFI3P"/>
    <property type="match status" value="1"/>
</dbReference>
<dbReference type="Pfam" id="PF14033">
    <property type="entry name" value="DUF4246"/>
    <property type="match status" value="1"/>
</dbReference>
<comment type="caution">
    <text evidence="2">The sequence shown here is derived from an EMBL/GenBank/DDBJ whole genome shotgun (WGS) entry which is preliminary data.</text>
</comment>
<evidence type="ECO:0000313" key="2">
    <source>
        <dbReference type="EMBL" id="POM68059.1"/>
    </source>
</evidence>
<dbReference type="InterPro" id="IPR025340">
    <property type="entry name" value="DUF4246"/>
</dbReference>
<reference evidence="2 3" key="1">
    <citation type="journal article" date="2017" name="Genome Biol. Evol.">
        <title>Phytophthora megakarya and P. palmivora, closely related causal agents of cacao black pod rot, underwent increases in genome sizes and gene numbers by different mechanisms.</title>
        <authorList>
            <person name="Ali S.S."/>
            <person name="Shao J."/>
            <person name="Lary D.J."/>
            <person name="Kronmiller B."/>
            <person name="Shen D."/>
            <person name="Strem M.D."/>
            <person name="Amoako-Attah I."/>
            <person name="Akrofi A.Y."/>
            <person name="Begoude B.A."/>
            <person name="Ten Hoopen G.M."/>
            <person name="Coulibaly K."/>
            <person name="Kebe B.I."/>
            <person name="Melnick R.L."/>
            <person name="Guiltinan M.J."/>
            <person name="Tyler B.M."/>
            <person name="Meinhardt L.W."/>
            <person name="Bailey B.A."/>
        </authorList>
    </citation>
    <scope>NUCLEOTIDE SEQUENCE [LARGE SCALE GENOMIC DNA]</scope>
    <source>
        <strain evidence="3">sbr112.9</strain>
    </source>
</reference>
<accession>A0A2P4XRE1</accession>
<evidence type="ECO:0000259" key="1">
    <source>
        <dbReference type="Pfam" id="PF14033"/>
    </source>
</evidence>